<feature type="compositionally biased region" description="Basic residues" evidence="3">
    <location>
        <begin position="12"/>
        <end position="23"/>
    </location>
</feature>
<evidence type="ECO:0000259" key="4">
    <source>
        <dbReference type="Pfam" id="PF01393"/>
    </source>
</evidence>
<feature type="compositionally biased region" description="Basic and acidic residues" evidence="3">
    <location>
        <begin position="25"/>
        <end position="37"/>
    </location>
</feature>
<dbReference type="PANTHER" id="PTHR15503">
    <property type="entry name" value="LDOC1 RELATED"/>
    <property type="match status" value="1"/>
</dbReference>
<accession>A0A177WUM7</accession>
<evidence type="ECO:0008006" key="8">
    <source>
        <dbReference type="Google" id="ProtNLM"/>
    </source>
</evidence>
<dbReference type="InterPro" id="IPR016197">
    <property type="entry name" value="Chromo-like_dom_sf"/>
</dbReference>
<dbReference type="eggNOG" id="KOG1911">
    <property type="taxonomic scope" value="Eukaryota"/>
</dbReference>
<proteinExistence type="predicted"/>
<evidence type="ECO:0000256" key="1">
    <source>
        <dbReference type="ARBA" id="ARBA00004123"/>
    </source>
</evidence>
<dbReference type="Gene3D" id="2.40.50.40">
    <property type="match status" value="1"/>
</dbReference>
<evidence type="ECO:0000313" key="7">
    <source>
        <dbReference type="Proteomes" id="UP000077115"/>
    </source>
</evidence>
<evidence type="ECO:0000256" key="3">
    <source>
        <dbReference type="SAM" id="MobiDB-lite"/>
    </source>
</evidence>
<keyword evidence="2" id="KW-0539">Nucleus</keyword>
<dbReference type="SUPFAM" id="SSF54160">
    <property type="entry name" value="Chromo domain-like"/>
    <property type="match status" value="1"/>
</dbReference>
<dbReference type="PANTHER" id="PTHR15503:SF22">
    <property type="entry name" value="TRANSPOSON TY3-I GAG POLYPROTEIN"/>
    <property type="match status" value="1"/>
</dbReference>
<evidence type="ECO:0000259" key="5">
    <source>
        <dbReference type="Pfam" id="PF03732"/>
    </source>
</evidence>
<dbReference type="STRING" id="403673.A0A177WUM7"/>
<dbReference type="GO" id="GO:0005634">
    <property type="term" value="C:nucleus"/>
    <property type="evidence" value="ECO:0007669"/>
    <property type="project" value="UniProtKB-SubCell"/>
</dbReference>
<feature type="region of interest" description="Disordered" evidence="3">
    <location>
        <begin position="134"/>
        <end position="173"/>
    </location>
</feature>
<feature type="domain" description="Retrotransposon gag" evidence="5">
    <location>
        <begin position="205"/>
        <end position="294"/>
    </location>
</feature>
<dbReference type="Pfam" id="PF03732">
    <property type="entry name" value="Retrotrans_gag"/>
    <property type="match status" value="1"/>
</dbReference>
<dbReference type="InterPro" id="IPR005162">
    <property type="entry name" value="Retrotrans_gag_dom"/>
</dbReference>
<evidence type="ECO:0000313" key="6">
    <source>
        <dbReference type="EMBL" id="OAJ43355.1"/>
    </source>
</evidence>
<reference evidence="6 7" key="2">
    <citation type="submission" date="2016-05" db="EMBL/GenBank/DDBJ databases">
        <title>Lineage-specific infection strategies underlie the spectrum of fungal disease in amphibians.</title>
        <authorList>
            <person name="Cuomo C.A."/>
            <person name="Farrer R.A."/>
            <person name="James T."/>
            <person name="Longcore J."/>
            <person name="Birren B."/>
        </authorList>
    </citation>
    <scope>NUCLEOTIDE SEQUENCE [LARGE SCALE GENOMIC DNA]</scope>
    <source>
        <strain evidence="6 7">JEL423</strain>
    </source>
</reference>
<feature type="domain" description="Chromo shadow" evidence="4">
    <location>
        <begin position="74"/>
        <end position="113"/>
    </location>
</feature>
<feature type="region of interest" description="Disordered" evidence="3">
    <location>
        <begin position="1"/>
        <end position="40"/>
    </location>
</feature>
<evidence type="ECO:0000256" key="2">
    <source>
        <dbReference type="ARBA" id="ARBA00023242"/>
    </source>
</evidence>
<reference evidence="6 7" key="1">
    <citation type="submission" date="2006-10" db="EMBL/GenBank/DDBJ databases">
        <title>The Genome Sequence of Batrachochytrium dendrobatidis JEL423.</title>
        <authorList>
            <consortium name="The Broad Institute Genome Sequencing Platform"/>
            <person name="Birren B."/>
            <person name="Lander E."/>
            <person name="Galagan J."/>
            <person name="Cuomo C."/>
            <person name="Devon K."/>
            <person name="Jaffe D."/>
            <person name="Butler J."/>
            <person name="Alvarez P."/>
            <person name="Gnerre S."/>
            <person name="Grabherr M."/>
            <person name="Kleber M."/>
            <person name="Mauceli E."/>
            <person name="Brockman W."/>
            <person name="Young S."/>
            <person name="LaButti K."/>
            <person name="Sykes S."/>
            <person name="DeCaprio D."/>
            <person name="Crawford M."/>
            <person name="Koehrsen M."/>
            <person name="Engels R."/>
            <person name="Montgomery P."/>
            <person name="Pearson M."/>
            <person name="Howarth C."/>
            <person name="Larson L."/>
            <person name="White J."/>
            <person name="O'Leary S."/>
            <person name="Kodira C."/>
            <person name="Zeng Q."/>
            <person name="Yandava C."/>
            <person name="Alvarado L."/>
            <person name="Longcore J."/>
            <person name="James T."/>
        </authorList>
    </citation>
    <scope>NUCLEOTIDE SEQUENCE [LARGE SCALE GENOMIC DNA]</scope>
    <source>
        <strain evidence="6 7">JEL423</strain>
    </source>
</reference>
<name>A0A177WUM7_BATDL</name>
<dbReference type="Pfam" id="PF01393">
    <property type="entry name" value="Chromo_shadow"/>
    <property type="match status" value="1"/>
</dbReference>
<dbReference type="EMBL" id="DS022309">
    <property type="protein sequence ID" value="OAJ43355.1"/>
    <property type="molecule type" value="Genomic_DNA"/>
</dbReference>
<dbReference type="Proteomes" id="UP000077115">
    <property type="component" value="Unassembled WGS sequence"/>
</dbReference>
<sequence length="356" mass="39847">MHILCQPCLAKNKTKSQKSKPGNKRNSESDSFTKQDTVDTDEQDDLSKVYHSIDSLSRAVLDKASWENDVVNIETMEASATGEDDLAVYINWKNGKKTVVSSKVANTKCPQKVNGLLFVFTIVLNTIVLETIKSRGKSGQRPERNRCPARGAQYPTSTGCVEHTSPRQDNGDRSKFTTFVSQCNLAMRMHTTQFPSDQARVGFMISLLTGPAAEWATPLLASNDPVLNSLPEFINLFRRQFDDPDRERTAEAKLKNFEQGQRSCADYATEFLRLAADTDWNDGAKIFIFRGGLSSEIKTHLSYVSACPRDLPKCIDLCIRADERITELQNELRPIQSSQTVALTQRFLAANRPTNI</sequence>
<gene>
    <name evidence="6" type="ORF">BDEG_26721</name>
</gene>
<feature type="compositionally biased region" description="Basic and acidic residues" evidence="3">
    <location>
        <begin position="164"/>
        <end position="173"/>
    </location>
</feature>
<organism evidence="6 7">
    <name type="scientific">Batrachochytrium dendrobatidis (strain JEL423)</name>
    <dbReference type="NCBI Taxonomy" id="403673"/>
    <lineage>
        <taxon>Eukaryota</taxon>
        <taxon>Fungi</taxon>
        <taxon>Fungi incertae sedis</taxon>
        <taxon>Chytridiomycota</taxon>
        <taxon>Chytridiomycota incertae sedis</taxon>
        <taxon>Chytridiomycetes</taxon>
        <taxon>Rhizophydiales</taxon>
        <taxon>Rhizophydiales incertae sedis</taxon>
        <taxon>Batrachochytrium</taxon>
    </lineage>
</organism>
<protein>
    <recommendedName>
        <fullName evidence="8">Retrotransposon gag domain-containing protein</fullName>
    </recommendedName>
</protein>
<dbReference type="InterPro" id="IPR008251">
    <property type="entry name" value="Chromo_shadow_dom"/>
</dbReference>
<comment type="subcellular location">
    <subcellularLocation>
        <location evidence="1">Nucleus</location>
    </subcellularLocation>
</comment>
<dbReference type="OrthoDB" id="2162520at2759"/>
<dbReference type="InterPro" id="IPR032567">
    <property type="entry name" value="RTL1-rel"/>
</dbReference>
<dbReference type="VEuPathDB" id="FungiDB:BDEG_26721"/>
<dbReference type="AlphaFoldDB" id="A0A177WUM7"/>